<keyword evidence="4" id="KW-0479">Metal-binding</keyword>
<evidence type="ECO:0000259" key="8">
    <source>
        <dbReference type="Pfam" id="PF01850"/>
    </source>
</evidence>
<keyword evidence="6" id="KW-0460">Magnesium</keyword>
<dbReference type="PANTHER" id="PTHR33653:SF1">
    <property type="entry name" value="RIBONUCLEASE VAPC2"/>
    <property type="match status" value="1"/>
</dbReference>
<dbReference type="InterPro" id="IPR002716">
    <property type="entry name" value="PIN_dom"/>
</dbReference>
<comment type="caution">
    <text evidence="9">The sequence shown here is derived from an EMBL/GenBank/DDBJ whole genome shotgun (WGS) entry which is preliminary data.</text>
</comment>
<protein>
    <submittedName>
        <fullName evidence="9">Type II toxin-antitoxin system VapC family toxin</fullName>
    </submittedName>
</protein>
<dbReference type="GO" id="GO:0016787">
    <property type="term" value="F:hydrolase activity"/>
    <property type="evidence" value="ECO:0007669"/>
    <property type="project" value="UniProtKB-KW"/>
</dbReference>
<accession>A0A6N7W8A1</accession>
<evidence type="ECO:0000256" key="1">
    <source>
        <dbReference type="ARBA" id="ARBA00001946"/>
    </source>
</evidence>
<dbReference type="Proteomes" id="UP000470875">
    <property type="component" value="Unassembled WGS sequence"/>
</dbReference>
<dbReference type="AlphaFoldDB" id="A0A6N7W8A1"/>
<keyword evidence="2" id="KW-1277">Toxin-antitoxin system</keyword>
<dbReference type="CDD" id="cd18746">
    <property type="entry name" value="PIN_VapC4-5_FitB-like"/>
    <property type="match status" value="1"/>
</dbReference>
<dbReference type="EMBL" id="VULO01000008">
    <property type="protein sequence ID" value="MSS84662.1"/>
    <property type="molecule type" value="Genomic_DNA"/>
</dbReference>
<organism evidence="9 10">
    <name type="scientific">Scrofimicrobium canadense</name>
    <dbReference type="NCBI Taxonomy" id="2652290"/>
    <lineage>
        <taxon>Bacteria</taxon>
        <taxon>Bacillati</taxon>
        <taxon>Actinomycetota</taxon>
        <taxon>Actinomycetes</taxon>
        <taxon>Actinomycetales</taxon>
        <taxon>Actinomycetaceae</taxon>
        <taxon>Scrofimicrobium</taxon>
    </lineage>
</organism>
<sequence>MTNHYLVDTNVVSEMTKVVPNDAVVQWLAGGPSLYLSVLTVGEIQRGITRLPQEQHQKKLQLSSWLKQLCNQYSDRIFNVDMKTVQAWGKLPRLRTYPVIDSLLAATAIAYDLILVTRNVTDFEGLPVRLFNPFADL</sequence>
<keyword evidence="5" id="KW-0378">Hydrolase</keyword>
<evidence type="ECO:0000256" key="2">
    <source>
        <dbReference type="ARBA" id="ARBA00022649"/>
    </source>
</evidence>
<name>A0A6N7W8A1_9ACTO</name>
<evidence type="ECO:0000256" key="4">
    <source>
        <dbReference type="ARBA" id="ARBA00022723"/>
    </source>
</evidence>
<dbReference type="Pfam" id="PF01850">
    <property type="entry name" value="PIN"/>
    <property type="match status" value="1"/>
</dbReference>
<comment type="cofactor">
    <cofactor evidence="1">
        <name>Mg(2+)</name>
        <dbReference type="ChEBI" id="CHEBI:18420"/>
    </cofactor>
</comment>
<dbReference type="GO" id="GO:0046872">
    <property type="term" value="F:metal ion binding"/>
    <property type="evidence" value="ECO:0007669"/>
    <property type="project" value="UniProtKB-KW"/>
</dbReference>
<evidence type="ECO:0000313" key="9">
    <source>
        <dbReference type="EMBL" id="MSS84662.1"/>
    </source>
</evidence>
<dbReference type="RefSeq" id="WP_154545227.1">
    <property type="nucleotide sequence ID" value="NZ_VULO01000008.1"/>
</dbReference>
<dbReference type="GO" id="GO:0004518">
    <property type="term" value="F:nuclease activity"/>
    <property type="evidence" value="ECO:0007669"/>
    <property type="project" value="UniProtKB-KW"/>
</dbReference>
<evidence type="ECO:0000256" key="3">
    <source>
        <dbReference type="ARBA" id="ARBA00022722"/>
    </source>
</evidence>
<dbReference type="SUPFAM" id="SSF88723">
    <property type="entry name" value="PIN domain-like"/>
    <property type="match status" value="1"/>
</dbReference>
<keyword evidence="3" id="KW-0540">Nuclease</keyword>
<dbReference type="InterPro" id="IPR050556">
    <property type="entry name" value="Type_II_TA_system_RNase"/>
</dbReference>
<keyword evidence="10" id="KW-1185">Reference proteome</keyword>
<evidence type="ECO:0000256" key="5">
    <source>
        <dbReference type="ARBA" id="ARBA00022801"/>
    </source>
</evidence>
<proteinExistence type="inferred from homology"/>
<dbReference type="Gene3D" id="3.40.50.1010">
    <property type="entry name" value="5'-nuclease"/>
    <property type="match status" value="1"/>
</dbReference>
<reference evidence="9 10" key="1">
    <citation type="submission" date="2019-08" db="EMBL/GenBank/DDBJ databases">
        <title>In-depth cultivation of the pig gut microbiome towards novel bacterial diversity and tailored functional studies.</title>
        <authorList>
            <person name="Wylensek D."/>
            <person name="Hitch T.C.A."/>
            <person name="Clavel T."/>
        </authorList>
    </citation>
    <scope>NUCLEOTIDE SEQUENCE [LARGE SCALE GENOMIC DNA]</scope>
    <source>
        <strain evidence="9 10">WB03_NA08</strain>
    </source>
</reference>
<gene>
    <name evidence="9" type="ORF">FYJ24_07760</name>
</gene>
<dbReference type="InterPro" id="IPR029060">
    <property type="entry name" value="PIN-like_dom_sf"/>
</dbReference>
<evidence type="ECO:0000256" key="6">
    <source>
        <dbReference type="ARBA" id="ARBA00022842"/>
    </source>
</evidence>
<evidence type="ECO:0000313" key="10">
    <source>
        <dbReference type="Proteomes" id="UP000470875"/>
    </source>
</evidence>
<comment type="similarity">
    <text evidence="7">Belongs to the PINc/VapC protein family.</text>
</comment>
<evidence type="ECO:0000256" key="7">
    <source>
        <dbReference type="ARBA" id="ARBA00038093"/>
    </source>
</evidence>
<dbReference type="PANTHER" id="PTHR33653">
    <property type="entry name" value="RIBONUCLEASE VAPC2"/>
    <property type="match status" value="1"/>
</dbReference>
<feature type="domain" description="PIN" evidence="8">
    <location>
        <begin position="5"/>
        <end position="119"/>
    </location>
</feature>